<dbReference type="InterPro" id="IPR029001">
    <property type="entry name" value="ITPase-like_fam"/>
</dbReference>
<evidence type="ECO:0000256" key="5">
    <source>
        <dbReference type="ARBA" id="ARBA00022842"/>
    </source>
</evidence>
<dbReference type="NCBIfam" id="TIGR00042">
    <property type="entry name" value="RdgB/HAM1 family non-canonical purine NTP pyrophosphatase"/>
    <property type="match status" value="1"/>
</dbReference>
<dbReference type="CDD" id="cd00515">
    <property type="entry name" value="HAM1"/>
    <property type="match status" value="1"/>
</dbReference>
<dbReference type="GO" id="GO:0036222">
    <property type="term" value="F:XTP diphosphatase activity"/>
    <property type="evidence" value="ECO:0007669"/>
    <property type="project" value="UniProtKB-UniRule"/>
</dbReference>
<dbReference type="Proteomes" id="UP000316217">
    <property type="component" value="Unassembled WGS sequence"/>
</dbReference>
<dbReference type="GO" id="GO:0000166">
    <property type="term" value="F:nucleotide binding"/>
    <property type="evidence" value="ECO:0007669"/>
    <property type="project" value="UniProtKB-KW"/>
</dbReference>
<dbReference type="HAMAP" id="MF_01405">
    <property type="entry name" value="Non_canon_purine_NTPase"/>
    <property type="match status" value="1"/>
</dbReference>
<dbReference type="GO" id="GO:0017111">
    <property type="term" value="F:ribonucleoside triphosphate phosphatase activity"/>
    <property type="evidence" value="ECO:0007669"/>
    <property type="project" value="InterPro"/>
</dbReference>
<comment type="catalytic activity">
    <reaction evidence="7">
        <text>ITP + H2O = IMP + diphosphate + H(+)</text>
        <dbReference type="Rhea" id="RHEA:29399"/>
        <dbReference type="ChEBI" id="CHEBI:15377"/>
        <dbReference type="ChEBI" id="CHEBI:15378"/>
        <dbReference type="ChEBI" id="CHEBI:33019"/>
        <dbReference type="ChEBI" id="CHEBI:58053"/>
        <dbReference type="ChEBI" id="CHEBI:61402"/>
        <dbReference type="EC" id="3.6.1.66"/>
    </reaction>
</comment>
<reference evidence="10 12" key="2">
    <citation type="journal article" date="2019" name="Nat. Microbiol.">
        <title>Wide diversity of methane and short-chain alkane metabolisms in uncultured archaea.</title>
        <authorList>
            <person name="Borrel G."/>
            <person name="Adam P.S."/>
            <person name="McKay L.J."/>
            <person name="Chen L.X."/>
            <person name="Sierra-Garcia I.N."/>
            <person name="Sieber C.M."/>
            <person name="Letourneur Q."/>
            <person name="Ghozlane A."/>
            <person name="Andersen G.L."/>
            <person name="Li W.J."/>
            <person name="Hallam S.J."/>
            <person name="Muyzer G."/>
            <person name="de Oliveira V.M."/>
            <person name="Inskeep W.P."/>
            <person name="Banfield J.F."/>
            <person name="Gribaldo S."/>
        </authorList>
    </citation>
    <scope>NUCLEOTIDE SEQUENCE [LARGE SCALE GENOMIC DNA]</scope>
    <source>
        <strain evidence="10">NM4</strain>
    </source>
</reference>
<comment type="catalytic activity">
    <reaction evidence="7">
        <text>dITP + H2O = dIMP + diphosphate + H(+)</text>
        <dbReference type="Rhea" id="RHEA:28342"/>
        <dbReference type="ChEBI" id="CHEBI:15377"/>
        <dbReference type="ChEBI" id="CHEBI:15378"/>
        <dbReference type="ChEBI" id="CHEBI:33019"/>
        <dbReference type="ChEBI" id="CHEBI:61194"/>
        <dbReference type="ChEBI" id="CHEBI:61382"/>
        <dbReference type="EC" id="3.6.1.66"/>
    </reaction>
</comment>
<dbReference type="InterPro" id="IPR002637">
    <property type="entry name" value="RdgB/HAM1"/>
</dbReference>
<sequence length="183" mass="20881">MMMRFVTSNRGKFEEARRILEGIELVWERMEYREVQADTNREVALQSLRELKGIVKDPFFLEDSGLYIDALKGFPGPYSSYVFKKIGCRGILKLMEGIGNRRAYFTSVIAALIGGKEILIEGTVRGRISEEERGDGWGFDPIFEPDGADGLTFGELGERKDMFSHRGLALRRFLRALRDIGYI</sequence>
<dbReference type="Pfam" id="PF01725">
    <property type="entry name" value="Ham1p_like"/>
    <property type="match status" value="1"/>
</dbReference>
<dbReference type="GO" id="GO:0035870">
    <property type="term" value="F:dITP diphosphatase activity"/>
    <property type="evidence" value="ECO:0007669"/>
    <property type="project" value="UniProtKB-UniRule"/>
</dbReference>
<keyword evidence="5 7" id="KW-0460">Magnesium</keyword>
<dbReference type="GO" id="GO:0009146">
    <property type="term" value="P:purine nucleoside triphosphate catabolic process"/>
    <property type="evidence" value="ECO:0007669"/>
    <property type="project" value="UniProtKB-UniRule"/>
</dbReference>
<dbReference type="AlphaFoldDB" id="A0A429GMK6"/>
<feature type="binding site" evidence="7">
    <location>
        <position position="34"/>
    </location>
    <ligand>
        <name>Mg(2+)</name>
        <dbReference type="ChEBI" id="CHEBI:18420"/>
    </ligand>
</feature>
<evidence type="ECO:0000256" key="6">
    <source>
        <dbReference type="ARBA" id="ARBA00023080"/>
    </source>
</evidence>
<gene>
    <name evidence="9" type="primary">rdgB</name>
    <name evidence="9" type="ORF">D6D85_06990</name>
    <name evidence="10" type="ORF">EF810_06185</name>
</gene>
<feature type="binding site" evidence="7">
    <location>
        <position position="160"/>
    </location>
    <ligand>
        <name>substrate</name>
    </ligand>
</feature>
<dbReference type="OrthoDB" id="372108at2157"/>
<proteinExistence type="inferred from homology"/>
<protein>
    <recommendedName>
        <fullName evidence="7">dITP/XTP pyrophosphatase</fullName>
        <ecNumber evidence="7">3.6.1.66</ecNumber>
    </recommendedName>
    <alternativeName>
        <fullName evidence="7">Non-canonical purine NTP pyrophosphatase</fullName>
    </alternativeName>
    <alternativeName>
        <fullName evidence="7">Non-standard purine NTP pyrophosphatase</fullName>
    </alternativeName>
    <alternativeName>
        <fullName evidence="7">Nucleoside-triphosphate diphosphatase</fullName>
    </alternativeName>
    <alternativeName>
        <fullName evidence="7">Nucleoside-triphosphate pyrophosphatase</fullName>
        <shortName evidence="7">NTPase</shortName>
    </alternativeName>
</protein>
<dbReference type="GO" id="GO:0009117">
    <property type="term" value="P:nucleotide metabolic process"/>
    <property type="evidence" value="ECO:0007669"/>
    <property type="project" value="UniProtKB-KW"/>
</dbReference>
<keyword evidence="6 7" id="KW-0546">Nucleotide metabolism</keyword>
<evidence type="ECO:0000313" key="11">
    <source>
        <dbReference type="Proteomes" id="UP000277582"/>
    </source>
</evidence>
<evidence type="ECO:0000313" key="9">
    <source>
        <dbReference type="EMBL" id="RSN75092.1"/>
    </source>
</evidence>
<dbReference type="EC" id="3.6.1.66" evidence="7"/>
<feature type="binding site" evidence="7">
    <location>
        <position position="64"/>
    </location>
    <ligand>
        <name>substrate</name>
    </ligand>
</feature>
<dbReference type="Proteomes" id="UP000277582">
    <property type="component" value="Unassembled WGS sequence"/>
</dbReference>
<keyword evidence="2 7" id="KW-0479">Metal-binding</keyword>
<evidence type="ECO:0000256" key="2">
    <source>
        <dbReference type="ARBA" id="ARBA00022723"/>
    </source>
</evidence>
<keyword evidence="3 7" id="KW-0547">Nucleotide-binding</keyword>
<feature type="binding site" evidence="7">
    <location>
        <position position="63"/>
    </location>
    <ligand>
        <name>Mg(2+)</name>
        <dbReference type="ChEBI" id="CHEBI:18420"/>
    </ligand>
</feature>
<comment type="cofactor">
    <cofactor evidence="7">
        <name>Mg(2+)</name>
        <dbReference type="ChEBI" id="CHEBI:18420"/>
    </cofactor>
    <text evidence="7">Binds 1 Mg(2+) ion per subunit.</text>
</comment>
<comment type="catalytic activity">
    <reaction evidence="7">
        <text>XTP + H2O = XMP + diphosphate + H(+)</text>
        <dbReference type="Rhea" id="RHEA:28610"/>
        <dbReference type="ChEBI" id="CHEBI:15377"/>
        <dbReference type="ChEBI" id="CHEBI:15378"/>
        <dbReference type="ChEBI" id="CHEBI:33019"/>
        <dbReference type="ChEBI" id="CHEBI:57464"/>
        <dbReference type="ChEBI" id="CHEBI:61314"/>
        <dbReference type="EC" id="3.6.1.66"/>
    </reaction>
</comment>
<feature type="binding site" evidence="7">
    <location>
        <begin position="165"/>
        <end position="166"/>
    </location>
    <ligand>
        <name>substrate</name>
    </ligand>
</feature>
<evidence type="ECO:0000256" key="8">
    <source>
        <dbReference type="RuleBase" id="RU003781"/>
    </source>
</evidence>
<comment type="caution">
    <text evidence="9">The sequence shown here is derived from an EMBL/GenBank/DDBJ whole genome shotgun (WGS) entry which is preliminary data.</text>
</comment>
<accession>A0A429GMK6</accession>
<comment type="similarity">
    <text evidence="1 7 8">Belongs to the HAM1 NTPase family.</text>
</comment>
<feature type="active site" description="Proton acceptor" evidence="7">
    <location>
        <position position="63"/>
    </location>
</feature>
<evidence type="ECO:0000256" key="1">
    <source>
        <dbReference type="ARBA" id="ARBA00008023"/>
    </source>
</evidence>
<evidence type="ECO:0000313" key="10">
    <source>
        <dbReference type="EMBL" id="RZN60113.1"/>
    </source>
</evidence>
<dbReference type="GO" id="GO:0036220">
    <property type="term" value="F:ITP diphosphatase activity"/>
    <property type="evidence" value="ECO:0007669"/>
    <property type="project" value="UniProtKB-UniRule"/>
</dbReference>
<dbReference type="Gene3D" id="3.90.950.10">
    <property type="match status" value="1"/>
</dbReference>
<evidence type="ECO:0000256" key="7">
    <source>
        <dbReference type="HAMAP-Rule" id="MF_01405"/>
    </source>
</evidence>
<evidence type="ECO:0000256" key="4">
    <source>
        <dbReference type="ARBA" id="ARBA00022801"/>
    </source>
</evidence>
<keyword evidence="4 7" id="KW-0378">Hydrolase</keyword>
<dbReference type="GO" id="GO:0046872">
    <property type="term" value="F:metal ion binding"/>
    <property type="evidence" value="ECO:0007669"/>
    <property type="project" value="UniProtKB-KW"/>
</dbReference>
<evidence type="ECO:0000313" key="12">
    <source>
        <dbReference type="Proteomes" id="UP000316217"/>
    </source>
</evidence>
<dbReference type="PANTHER" id="PTHR11067:SF9">
    <property type="entry name" value="INOSINE TRIPHOSPHATE PYROPHOSPHATASE"/>
    <property type="match status" value="1"/>
</dbReference>
<comment type="subunit">
    <text evidence="7">Homodimer.</text>
</comment>
<dbReference type="RefSeq" id="WP_125671305.1">
    <property type="nucleotide sequence ID" value="NZ_RCOS01000080.1"/>
</dbReference>
<evidence type="ECO:0000256" key="3">
    <source>
        <dbReference type="ARBA" id="ARBA00022741"/>
    </source>
</evidence>
<dbReference type="InterPro" id="IPR020922">
    <property type="entry name" value="dITP/XTP_pyrophosphatase"/>
</dbReference>
<name>A0A429GMK6_9CREN</name>
<comment type="function">
    <text evidence="7">Pyrophosphatase that catalyzes the hydrolysis of nucleoside triphosphates to their monophosphate derivatives, with a high preference for the non-canonical purine nucleotides XTP (xanthosine triphosphate), dITP (deoxyinosine triphosphate) and ITP. Seems to function as a house-cleaning enzyme that removes non-canonical purine nucleotides from the nucleotide pool, thus preventing their incorporation into DNA/RNA and avoiding chromosomal lesions.</text>
</comment>
<dbReference type="PANTHER" id="PTHR11067">
    <property type="entry name" value="INOSINE TRIPHOSPHATE PYROPHOSPHATASE/HAM1 PROTEIN"/>
    <property type="match status" value="1"/>
</dbReference>
<dbReference type="EMBL" id="RCOS01000080">
    <property type="protein sequence ID" value="RSN75092.1"/>
    <property type="molecule type" value="Genomic_DNA"/>
</dbReference>
<feature type="binding site" evidence="7">
    <location>
        <begin position="7"/>
        <end position="12"/>
    </location>
    <ligand>
        <name>substrate</name>
    </ligand>
</feature>
<reference evidence="9 11" key="1">
    <citation type="submission" date="2018-10" db="EMBL/GenBank/DDBJ databases">
        <title>Co-occurring genomic capacity for anaerobic methane metabolism and dissimilatory sulfite reduction discovered in the Korarchaeota.</title>
        <authorList>
            <person name="Mckay L.J."/>
            <person name="Dlakic M."/>
            <person name="Fields M.W."/>
            <person name="Delmont T.O."/>
            <person name="Eren A.M."/>
            <person name="Jay Z.J."/>
            <person name="Klingelsmith K.B."/>
            <person name="Rusch D.B."/>
            <person name="Inskeep W.P."/>
        </authorList>
    </citation>
    <scope>NUCLEOTIDE SEQUENCE [LARGE SCALE GENOMIC DNA]</scope>
    <source>
        <strain evidence="9 11">MDKW</strain>
    </source>
</reference>
<keyword evidence="11" id="KW-1185">Reference proteome</keyword>
<feature type="binding site" evidence="7">
    <location>
        <begin position="137"/>
        <end position="140"/>
    </location>
    <ligand>
        <name>substrate</name>
    </ligand>
</feature>
<dbReference type="EMBL" id="RXII01000094">
    <property type="protein sequence ID" value="RZN60113.1"/>
    <property type="molecule type" value="Genomic_DNA"/>
</dbReference>
<organism evidence="9 11">
    <name type="scientific">Candidatus Methanodesulfokora washburnensis</name>
    <dbReference type="NCBI Taxonomy" id="2478471"/>
    <lineage>
        <taxon>Archaea</taxon>
        <taxon>Thermoproteota</taxon>
        <taxon>Candidatus Korarchaeia</taxon>
        <taxon>Candidatus Korarchaeia incertae sedis</taxon>
        <taxon>Candidatus Methanodesulfokora</taxon>
    </lineage>
</organism>
<dbReference type="SUPFAM" id="SSF52972">
    <property type="entry name" value="ITPase-like"/>
    <property type="match status" value="1"/>
</dbReference>
<dbReference type="GO" id="GO:0005737">
    <property type="term" value="C:cytoplasm"/>
    <property type="evidence" value="ECO:0007669"/>
    <property type="project" value="TreeGrafter"/>
</dbReference>